<protein>
    <submittedName>
        <fullName evidence="1">Uncharacterized protein</fullName>
    </submittedName>
</protein>
<keyword evidence="2" id="KW-1185">Reference proteome</keyword>
<sequence length="184" mass="20279">MVAKCCPETYGHVEKVISLRDSGAGKATGRSRQLARQVAGEADPGSLSNVMMEIRGNSVDPERRLKAIAANEMTGGAEEADRVRKKSDCIPLRDPPHSSTLEVGQFSSFNGYERIGVFPVLCLSHFLAFLSFFSSVHIVFNSRSTHVYEGMLYLPRVLSTTVVHISSEKETSSYFCLLTLFDLI</sequence>
<evidence type="ECO:0000313" key="2">
    <source>
        <dbReference type="Proteomes" id="UP000886501"/>
    </source>
</evidence>
<reference evidence="1" key="1">
    <citation type="submission" date="2019-10" db="EMBL/GenBank/DDBJ databases">
        <authorList>
            <consortium name="DOE Joint Genome Institute"/>
            <person name="Kuo A."/>
            <person name="Miyauchi S."/>
            <person name="Kiss E."/>
            <person name="Drula E."/>
            <person name="Kohler A."/>
            <person name="Sanchez-Garcia M."/>
            <person name="Andreopoulos B."/>
            <person name="Barry K.W."/>
            <person name="Bonito G."/>
            <person name="Buee M."/>
            <person name="Carver A."/>
            <person name="Chen C."/>
            <person name="Cichocki N."/>
            <person name="Clum A."/>
            <person name="Culley D."/>
            <person name="Crous P.W."/>
            <person name="Fauchery L."/>
            <person name="Girlanda M."/>
            <person name="Hayes R."/>
            <person name="Keri Z."/>
            <person name="Labutti K."/>
            <person name="Lipzen A."/>
            <person name="Lombard V."/>
            <person name="Magnuson J."/>
            <person name="Maillard F."/>
            <person name="Morin E."/>
            <person name="Murat C."/>
            <person name="Nolan M."/>
            <person name="Ohm R."/>
            <person name="Pangilinan J."/>
            <person name="Pereira M."/>
            <person name="Perotto S."/>
            <person name="Peter M."/>
            <person name="Riley R."/>
            <person name="Sitrit Y."/>
            <person name="Stielow B."/>
            <person name="Szollosi G."/>
            <person name="Zifcakova L."/>
            <person name="Stursova M."/>
            <person name="Spatafora J.W."/>
            <person name="Tedersoo L."/>
            <person name="Vaario L.-M."/>
            <person name="Yamada A."/>
            <person name="Yan M."/>
            <person name="Wang P."/>
            <person name="Xu J."/>
            <person name="Bruns T."/>
            <person name="Baldrian P."/>
            <person name="Vilgalys R."/>
            <person name="Henrissat B."/>
            <person name="Grigoriev I.V."/>
            <person name="Hibbett D."/>
            <person name="Nagy L.G."/>
            <person name="Martin F.M."/>
        </authorList>
    </citation>
    <scope>NUCLEOTIDE SEQUENCE</scope>
    <source>
        <strain evidence="1">P2</strain>
    </source>
</reference>
<proteinExistence type="predicted"/>
<dbReference type="Proteomes" id="UP000886501">
    <property type="component" value="Unassembled WGS sequence"/>
</dbReference>
<name>A0ACB6ZHA7_THEGA</name>
<comment type="caution">
    <text evidence="1">The sequence shown here is derived from an EMBL/GenBank/DDBJ whole genome shotgun (WGS) entry which is preliminary data.</text>
</comment>
<accession>A0ACB6ZHA7</accession>
<dbReference type="EMBL" id="MU118001">
    <property type="protein sequence ID" value="KAF9649190.1"/>
    <property type="molecule type" value="Genomic_DNA"/>
</dbReference>
<evidence type="ECO:0000313" key="1">
    <source>
        <dbReference type="EMBL" id="KAF9649190.1"/>
    </source>
</evidence>
<organism evidence="1 2">
    <name type="scientific">Thelephora ganbajun</name>
    <name type="common">Ganba fungus</name>
    <dbReference type="NCBI Taxonomy" id="370292"/>
    <lineage>
        <taxon>Eukaryota</taxon>
        <taxon>Fungi</taxon>
        <taxon>Dikarya</taxon>
        <taxon>Basidiomycota</taxon>
        <taxon>Agaricomycotina</taxon>
        <taxon>Agaricomycetes</taxon>
        <taxon>Thelephorales</taxon>
        <taxon>Thelephoraceae</taxon>
        <taxon>Thelephora</taxon>
    </lineage>
</organism>
<gene>
    <name evidence="1" type="ORF">BDM02DRAFT_1946300</name>
</gene>
<reference evidence="1" key="2">
    <citation type="journal article" date="2020" name="Nat. Commun.">
        <title>Large-scale genome sequencing of mycorrhizal fungi provides insights into the early evolution of symbiotic traits.</title>
        <authorList>
            <person name="Miyauchi S."/>
            <person name="Kiss E."/>
            <person name="Kuo A."/>
            <person name="Drula E."/>
            <person name="Kohler A."/>
            <person name="Sanchez-Garcia M."/>
            <person name="Morin E."/>
            <person name="Andreopoulos B."/>
            <person name="Barry K.W."/>
            <person name="Bonito G."/>
            <person name="Buee M."/>
            <person name="Carver A."/>
            <person name="Chen C."/>
            <person name="Cichocki N."/>
            <person name="Clum A."/>
            <person name="Culley D."/>
            <person name="Crous P.W."/>
            <person name="Fauchery L."/>
            <person name="Girlanda M."/>
            <person name="Hayes R.D."/>
            <person name="Keri Z."/>
            <person name="LaButti K."/>
            <person name="Lipzen A."/>
            <person name="Lombard V."/>
            <person name="Magnuson J."/>
            <person name="Maillard F."/>
            <person name="Murat C."/>
            <person name="Nolan M."/>
            <person name="Ohm R.A."/>
            <person name="Pangilinan J."/>
            <person name="Pereira M.F."/>
            <person name="Perotto S."/>
            <person name="Peter M."/>
            <person name="Pfister S."/>
            <person name="Riley R."/>
            <person name="Sitrit Y."/>
            <person name="Stielow J.B."/>
            <person name="Szollosi G."/>
            <person name="Zifcakova L."/>
            <person name="Stursova M."/>
            <person name="Spatafora J.W."/>
            <person name="Tedersoo L."/>
            <person name="Vaario L.M."/>
            <person name="Yamada A."/>
            <person name="Yan M."/>
            <person name="Wang P."/>
            <person name="Xu J."/>
            <person name="Bruns T."/>
            <person name="Baldrian P."/>
            <person name="Vilgalys R."/>
            <person name="Dunand C."/>
            <person name="Henrissat B."/>
            <person name="Grigoriev I.V."/>
            <person name="Hibbett D."/>
            <person name="Nagy L.G."/>
            <person name="Martin F.M."/>
        </authorList>
    </citation>
    <scope>NUCLEOTIDE SEQUENCE</scope>
    <source>
        <strain evidence="1">P2</strain>
    </source>
</reference>